<sequence>MKTSNRSIVSKLAVALPLAAVIAGCSSDSNNNDNVIEFPPAAEEPAASGFIQVVHASVDAPAVNVLLNGSVAIEGLDYAETSGFAELDAGSYDIAVEGIIPGGNAAVIEVAGFSIEENARPTVIAVGNVADIAPLVVNESASEPAQTEVALTVTHAAPDAPRVDVYLSAPEDDFASLSAAFAFEFGESIDAGVVMAEPVRIRVGLEDDVVYDSGTVDLTAFAGQKLLVTAIAAENSTEAAASPVKLLVTTEQGESVEILDMDTNAGVRVVHLSPDANAAVMSAGVDSGNVEVFATSEVLGMDPVELIAGFNYLDQFPGESAYAGVPSASYVFDVAPDTDMVGDSVFMSGEVALDAGTEYTVVAAGRVLGTPAFGLLPTVDANRSVATEASVKVIHGAPAAGEVDVYVTAAGEFSAMDVEGGLAGAPLLDDFAFGDITDYVTVATGAYDIRVVAGGMVAINAENFELGGGVVASVLAYGPSEQGGSTTDFGVVVLTN</sequence>
<feature type="chain" id="PRO_5012930415" description="DUF4397 domain-containing protein" evidence="1">
    <location>
        <begin position="23"/>
        <end position="496"/>
    </location>
</feature>
<keyword evidence="1" id="KW-0732">Signal</keyword>
<keyword evidence="4" id="KW-1185">Reference proteome</keyword>
<feature type="domain" description="DUF4397" evidence="2">
    <location>
        <begin position="415"/>
        <end position="486"/>
    </location>
</feature>
<dbReference type="STRING" id="260552.Mag101_17740"/>
<dbReference type="AlphaFoldDB" id="A0A1Q2M9D5"/>
<organism evidence="3 4">
    <name type="scientific">Microbulbifer agarilyticus</name>
    <dbReference type="NCBI Taxonomy" id="260552"/>
    <lineage>
        <taxon>Bacteria</taxon>
        <taxon>Pseudomonadati</taxon>
        <taxon>Pseudomonadota</taxon>
        <taxon>Gammaproteobacteria</taxon>
        <taxon>Cellvibrionales</taxon>
        <taxon>Microbulbiferaceae</taxon>
        <taxon>Microbulbifer</taxon>
    </lineage>
</organism>
<dbReference type="Pfam" id="PF14344">
    <property type="entry name" value="DUF4397"/>
    <property type="match status" value="3"/>
</dbReference>
<dbReference type="RefSeq" id="WP_077407916.1">
    <property type="nucleotide sequence ID" value="NZ_CP019650.1"/>
</dbReference>
<name>A0A1Q2M9D5_9GAMM</name>
<dbReference type="Proteomes" id="UP000188219">
    <property type="component" value="Chromosome"/>
</dbReference>
<accession>A0A1Q2M9D5</accession>
<dbReference type="eggNOG" id="ENOG502Z8BC">
    <property type="taxonomic scope" value="Bacteria"/>
</dbReference>
<dbReference type="KEGG" id="maga:Mag101_17740"/>
<dbReference type="EMBL" id="CP019650">
    <property type="protein sequence ID" value="AQQ69269.1"/>
    <property type="molecule type" value="Genomic_DNA"/>
</dbReference>
<evidence type="ECO:0000313" key="4">
    <source>
        <dbReference type="Proteomes" id="UP000188219"/>
    </source>
</evidence>
<dbReference type="PROSITE" id="PS51257">
    <property type="entry name" value="PROKAR_LIPOPROTEIN"/>
    <property type="match status" value="1"/>
</dbReference>
<dbReference type="OrthoDB" id="9783299at2"/>
<feature type="domain" description="DUF4397" evidence="2">
    <location>
        <begin position="265"/>
        <end position="406"/>
    </location>
</feature>
<evidence type="ECO:0000259" key="2">
    <source>
        <dbReference type="Pfam" id="PF14344"/>
    </source>
</evidence>
<evidence type="ECO:0000313" key="3">
    <source>
        <dbReference type="EMBL" id="AQQ69269.1"/>
    </source>
</evidence>
<feature type="domain" description="DUF4397" evidence="2">
    <location>
        <begin position="50"/>
        <end position="166"/>
    </location>
</feature>
<reference evidence="3" key="1">
    <citation type="submission" date="2017-02" db="EMBL/GenBank/DDBJ databases">
        <title>Genome of Microbulbifer agarilyticus GP101.</title>
        <authorList>
            <person name="Jung J."/>
            <person name="Bae S.S."/>
            <person name="Baek K."/>
        </authorList>
    </citation>
    <scope>NUCLEOTIDE SEQUENCE [LARGE SCALE GENOMIC DNA]</scope>
    <source>
        <strain evidence="3">GP101</strain>
    </source>
</reference>
<protein>
    <recommendedName>
        <fullName evidence="2">DUF4397 domain-containing protein</fullName>
    </recommendedName>
</protein>
<gene>
    <name evidence="3" type="ORF">Mag101_17740</name>
</gene>
<proteinExistence type="predicted"/>
<feature type="signal peptide" evidence="1">
    <location>
        <begin position="1"/>
        <end position="22"/>
    </location>
</feature>
<dbReference type="InterPro" id="IPR025510">
    <property type="entry name" value="DUF4397"/>
</dbReference>
<evidence type="ECO:0000256" key="1">
    <source>
        <dbReference type="SAM" id="SignalP"/>
    </source>
</evidence>